<dbReference type="GO" id="GO:0019058">
    <property type="term" value="P:viral life cycle"/>
    <property type="evidence" value="ECO:0007669"/>
    <property type="project" value="InterPro"/>
</dbReference>
<dbReference type="Gene3D" id="3.30.1580.10">
    <property type="entry name" value="Head-to-tail joining protein W"/>
    <property type="match status" value="1"/>
</dbReference>
<proteinExistence type="predicted"/>
<dbReference type="OrthoDB" id="8005077at2"/>
<accession>A0A285V0X4</accession>
<organism evidence="1 2">
    <name type="scientific">Rhizobium subbaraonis</name>
    <dbReference type="NCBI Taxonomy" id="908946"/>
    <lineage>
        <taxon>Bacteria</taxon>
        <taxon>Pseudomonadati</taxon>
        <taxon>Pseudomonadota</taxon>
        <taxon>Alphaproteobacteria</taxon>
        <taxon>Hyphomicrobiales</taxon>
        <taxon>Rhizobiaceae</taxon>
        <taxon>Rhizobium/Agrobacterium group</taxon>
        <taxon>Rhizobium</taxon>
    </lineage>
</organism>
<gene>
    <name evidence="1" type="ORF">SAMN05892877_13239</name>
</gene>
<keyword evidence="2" id="KW-1185">Reference proteome</keyword>
<name>A0A285V0X4_9HYPH</name>
<dbReference type="RefSeq" id="WP_097143091.1">
    <property type="nucleotide sequence ID" value="NZ_OBQD01000032.1"/>
</dbReference>
<dbReference type="AlphaFoldDB" id="A0A285V0X4"/>
<evidence type="ECO:0000313" key="1">
    <source>
        <dbReference type="EMBL" id="SOC47710.1"/>
    </source>
</evidence>
<sequence length="80" mass="8996">MAIEQNDPCARAIQLREIRDKLITGQSLVEFEQESGNGVRRRARYTTADLGRLDREILAAENACAISKGGRPRRFAIVPR</sequence>
<protein>
    <recommendedName>
        <fullName evidence="3">GpW protein</fullName>
    </recommendedName>
</protein>
<evidence type="ECO:0008006" key="3">
    <source>
        <dbReference type="Google" id="ProtNLM"/>
    </source>
</evidence>
<dbReference type="Proteomes" id="UP000219167">
    <property type="component" value="Unassembled WGS sequence"/>
</dbReference>
<dbReference type="EMBL" id="OBQD01000032">
    <property type="protein sequence ID" value="SOC47710.1"/>
    <property type="molecule type" value="Genomic_DNA"/>
</dbReference>
<dbReference type="InterPro" id="IPR036626">
    <property type="entry name" value="GpW_sf"/>
</dbReference>
<reference evidence="1 2" key="1">
    <citation type="submission" date="2017-08" db="EMBL/GenBank/DDBJ databases">
        <authorList>
            <person name="de Groot N.N."/>
        </authorList>
    </citation>
    <scope>NUCLEOTIDE SEQUENCE [LARGE SCALE GENOMIC DNA]</scope>
    <source>
        <strain evidence="1 2">JC85</strain>
    </source>
</reference>
<evidence type="ECO:0000313" key="2">
    <source>
        <dbReference type="Proteomes" id="UP000219167"/>
    </source>
</evidence>